<dbReference type="Proteomes" id="UP001500363">
    <property type="component" value="Unassembled WGS sequence"/>
</dbReference>
<sequence>MKDHRELAGQYVGLWCEPDAELRRRLIRELWADGGAHVLEAPQEIRQTAADLGFAPSPLEAHGHAAIEARVAHSYTRFVASGEFSFRPREDAVRLNNVVKFGWDTVSGATGEVVGGGLEVLVLDDEDRIVTDYMFPG</sequence>
<dbReference type="InterPro" id="IPR032710">
    <property type="entry name" value="NTF2-like_dom_sf"/>
</dbReference>
<dbReference type="Gene3D" id="3.10.450.50">
    <property type="match status" value="1"/>
</dbReference>
<organism evidence="1 2">
    <name type="scientific">Kribbella lupini</name>
    <dbReference type="NCBI Taxonomy" id="291602"/>
    <lineage>
        <taxon>Bacteria</taxon>
        <taxon>Bacillati</taxon>
        <taxon>Actinomycetota</taxon>
        <taxon>Actinomycetes</taxon>
        <taxon>Propionibacteriales</taxon>
        <taxon>Kribbellaceae</taxon>
        <taxon>Kribbella</taxon>
    </lineage>
</organism>
<evidence type="ECO:0000313" key="1">
    <source>
        <dbReference type="EMBL" id="GAA1527656.1"/>
    </source>
</evidence>
<reference evidence="2" key="1">
    <citation type="journal article" date="2019" name="Int. J. Syst. Evol. Microbiol.">
        <title>The Global Catalogue of Microorganisms (GCM) 10K type strain sequencing project: providing services to taxonomists for standard genome sequencing and annotation.</title>
        <authorList>
            <consortium name="The Broad Institute Genomics Platform"/>
            <consortium name="The Broad Institute Genome Sequencing Center for Infectious Disease"/>
            <person name="Wu L."/>
            <person name="Ma J."/>
        </authorList>
    </citation>
    <scope>NUCLEOTIDE SEQUENCE [LARGE SCALE GENOMIC DNA]</scope>
    <source>
        <strain evidence="2">JCM 14303</strain>
    </source>
</reference>
<gene>
    <name evidence="1" type="ORF">GCM10009741_31770</name>
</gene>
<proteinExistence type="predicted"/>
<dbReference type="EMBL" id="BAAANC010000002">
    <property type="protein sequence ID" value="GAA1527656.1"/>
    <property type="molecule type" value="Genomic_DNA"/>
</dbReference>
<evidence type="ECO:0008006" key="3">
    <source>
        <dbReference type="Google" id="ProtNLM"/>
    </source>
</evidence>
<comment type="caution">
    <text evidence="1">The sequence shown here is derived from an EMBL/GenBank/DDBJ whole genome shotgun (WGS) entry which is preliminary data.</text>
</comment>
<dbReference type="SUPFAM" id="SSF54427">
    <property type="entry name" value="NTF2-like"/>
    <property type="match status" value="1"/>
</dbReference>
<evidence type="ECO:0000313" key="2">
    <source>
        <dbReference type="Proteomes" id="UP001500363"/>
    </source>
</evidence>
<name>A0ABP4LQ05_9ACTN</name>
<dbReference type="RefSeq" id="WP_344174848.1">
    <property type="nucleotide sequence ID" value="NZ_BAAANC010000002.1"/>
</dbReference>
<protein>
    <recommendedName>
        <fullName evidence="3">SnoaL-like protein</fullName>
    </recommendedName>
</protein>
<accession>A0ABP4LQ05</accession>
<keyword evidence="2" id="KW-1185">Reference proteome</keyword>